<feature type="transmembrane region" description="Helical" evidence="6">
    <location>
        <begin position="412"/>
        <end position="431"/>
    </location>
</feature>
<dbReference type="AlphaFoldDB" id="A0A6A5KED6"/>
<evidence type="ECO:0000259" key="7">
    <source>
        <dbReference type="PROSITE" id="PS50850"/>
    </source>
</evidence>
<dbReference type="Proteomes" id="UP000800040">
    <property type="component" value="Unassembled WGS sequence"/>
</dbReference>
<accession>A0A6A5KED6</accession>
<evidence type="ECO:0000256" key="5">
    <source>
        <dbReference type="SAM" id="MobiDB-lite"/>
    </source>
</evidence>
<dbReference type="PANTHER" id="PTHR23501:SF43">
    <property type="entry name" value="MULTIDRUG TRANSPORTER, PUTATIVE (AFU_ORTHOLOGUE AFUA_6G03040)-RELATED"/>
    <property type="match status" value="1"/>
</dbReference>
<gene>
    <name evidence="8" type="ORF">BDW02DRAFT_597212</name>
</gene>
<dbReference type="Pfam" id="PF07690">
    <property type="entry name" value="MFS_1"/>
    <property type="match status" value="1"/>
</dbReference>
<evidence type="ECO:0000256" key="1">
    <source>
        <dbReference type="ARBA" id="ARBA00004141"/>
    </source>
</evidence>
<feature type="transmembrane region" description="Helical" evidence="6">
    <location>
        <begin position="298"/>
        <end position="325"/>
    </location>
</feature>
<feature type="transmembrane region" description="Helical" evidence="6">
    <location>
        <begin position="443"/>
        <end position="466"/>
    </location>
</feature>
<dbReference type="GO" id="GO:0022857">
    <property type="term" value="F:transmembrane transporter activity"/>
    <property type="evidence" value="ECO:0007669"/>
    <property type="project" value="InterPro"/>
</dbReference>
<evidence type="ECO:0000256" key="3">
    <source>
        <dbReference type="ARBA" id="ARBA00022989"/>
    </source>
</evidence>
<dbReference type="PROSITE" id="PS50850">
    <property type="entry name" value="MFS"/>
    <property type="match status" value="1"/>
</dbReference>
<keyword evidence="3 6" id="KW-1133">Transmembrane helix</keyword>
<protein>
    <submittedName>
        <fullName evidence="8">MFS multidrug transporter-like protein</fullName>
    </submittedName>
</protein>
<dbReference type="OrthoDB" id="440553at2759"/>
<feature type="transmembrane region" description="Helical" evidence="6">
    <location>
        <begin position="380"/>
        <end position="400"/>
    </location>
</feature>
<feature type="transmembrane region" description="Helical" evidence="6">
    <location>
        <begin position="229"/>
        <end position="248"/>
    </location>
</feature>
<comment type="subcellular location">
    <subcellularLocation>
        <location evidence="1">Membrane</location>
        <topology evidence="1">Multi-pass membrane protein</topology>
    </subcellularLocation>
</comment>
<evidence type="ECO:0000256" key="2">
    <source>
        <dbReference type="ARBA" id="ARBA00022692"/>
    </source>
</evidence>
<organism evidence="8 9">
    <name type="scientific">Decorospora gaudefroyi</name>
    <dbReference type="NCBI Taxonomy" id="184978"/>
    <lineage>
        <taxon>Eukaryota</taxon>
        <taxon>Fungi</taxon>
        <taxon>Dikarya</taxon>
        <taxon>Ascomycota</taxon>
        <taxon>Pezizomycotina</taxon>
        <taxon>Dothideomycetes</taxon>
        <taxon>Pleosporomycetidae</taxon>
        <taxon>Pleosporales</taxon>
        <taxon>Pleosporineae</taxon>
        <taxon>Pleosporaceae</taxon>
        <taxon>Decorospora</taxon>
    </lineage>
</organism>
<dbReference type="EMBL" id="ML975285">
    <property type="protein sequence ID" value="KAF1835588.1"/>
    <property type="molecule type" value="Genomic_DNA"/>
</dbReference>
<reference evidence="8" key="1">
    <citation type="submission" date="2020-01" db="EMBL/GenBank/DDBJ databases">
        <authorList>
            <consortium name="DOE Joint Genome Institute"/>
            <person name="Haridas S."/>
            <person name="Albert R."/>
            <person name="Binder M."/>
            <person name="Bloem J."/>
            <person name="Labutti K."/>
            <person name="Salamov A."/>
            <person name="Andreopoulos B."/>
            <person name="Baker S.E."/>
            <person name="Barry K."/>
            <person name="Bills G."/>
            <person name="Bluhm B.H."/>
            <person name="Cannon C."/>
            <person name="Castanera R."/>
            <person name="Culley D.E."/>
            <person name="Daum C."/>
            <person name="Ezra D."/>
            <person name="Gonzalez J.B."/>
            <person name="Henrissat B."/>
            <person name="Kuo A."/>
            <person name="Liang C."/>
            <person name="Lipzen A."/>
            <person name="Lutzoni F."/>
            <person name="Magnuson J."/>
            <person name="Mondo S."/>
            <person name="Nolan M."/>
            <person name="Ohm R."/>
            <person name="Pangilinan J."/>
            <person name="Park H.-J."/>
            <person name="Ramirez L."/>
            <person name="Alfaro M."/>
            <person name="Sun H."/>
            <person name="Tritt A."/>
            <person name="Yoshinaga Y."/>
            <person name="Zwiers L.-H."/>
            <person name="Turgeon B.G."/>
            <person name="Goodwin S.B."/>
            <person name="Spatafora J.W."/>
            <person name="Crous P.W."/>
            <person name="Grigoriev I.V."/>
        </authorList>
    </citation>
    <scope>NUCLEOTIDE SEQUENCE</scope>
    <source>
        <strain evidence="8">P77</strain>
    </source>
</reference>
<dbReference type="GO" id="GO:0005886">
    <property type="term" value="C:plasma membrane"/>
    <property type="evidence" value="ECO:0007669"/>
    <property type="project" value="TreeGrafter"/>
</dbReference>
<feature type="transmembrane region" description="Helical" evidence="6">
    <location>
        <begin position="74"/>
        <end position="99"/>
    </location>
</feature>
<dbReference type="Gene3D" id="1.20.1250.20">
    <property type="entry name" value="MFS general substrate transporter like domains"/>
    <property type="match status" value="1"/>
</dbReference>
<feature type="transmembrane region" description="Helical" evidence="6">
    <location>
        <begin position="346"/>
        <end position="368"/>
    </location>
</feature>
<feature type="transmembrane region" description="Helical" evidence="6">
    <location>
        <begin position="166"/>
        <end position="187"/>
    </location>
</feature>
<evidence type="ECO:0000313" key="8">
    <source>
        <dbReference type="EMBL" id="KAF1835588.1"/>
    </source>
</evidence>
<keyword evidence="2 6" id="KW-0812">Transmembrane</keyword>
<feature type="transmembrane region" description="Helical" evidence="6">
    <location>
        <begin position="268"/>
        <end position="286"/>
    </location>
</feature>
<keyword evidence="4 6" id="KW-0472">Membrane</keyword>
<feature type="transmembrane region" description="Helical" evidence="6">
    <location>
        <begin position="547"/>
        <end position="566"/>
    </location>
</feature>
<feature type="transmembrane region" description="Helical" evidence="6">
    <location>
        <begin position="111"/>
        <end position="130"/>
    </location>
</feature>
<keyword evidence="9" id="KW-1185">Reference proteome</keyword>
<feature type="region of interest" description="Disordered" evidence="5">
    <location>
        <begin position="1"/>
        <end position="58"/>
    </location>
</feature>
<sequence>MSISTLVEQKKEHAGVEQASITAENGDADIEKAPNVHTTTSSEVDNRQAETAPEAPYSSEVSFQEPHVVKWRLITLYISICIGLFLSFLDTSIIANAIYTIGVDFHSLPSANWIALAYTLAYIGCTAIFASLSDVFGRRNTYIAASVIFLAFSVGCGFAQSLDQLIALRALQGVGGSGLYSISFVILPEISSLRMVKMIGALAGAVIAMSGILGPLLGGLITHYTTWRWIFWLNAPIGIGPLILFIVAWPDKTQLRRVERQSIKQVDFLGFLLLIASSLPFVISFQEAGIHVISDKSVWTSAIFIAPLIGGTICFFALFGWEWLVGRRWPDAIGAIFPMRLAKSKVYISAIVATMLTGYIYFTVIYSLPMRFQIVNGKSSLASGIALLPMLAASAIGTTVAGAASGKRNNTFLVNVTGTALMLVGSAALSTLENVLAPQARAYGLQVLVGFGFGLTVSNSSLIAGLEAEVRDTAVAQGIMAQVRMLGGSIGIAASTAILGVRQRQQLLDTGLLSPVQLESLAESMKDAPPAHHFAIREAYSDAFNEALVVCSVIAGVALLATAAGWQKNPLSLEERRKQKFRNEAARQIQLGRMRAEVAAGKSA</sequence>
<feature type="transmembrane region" description="Helical" evidence="6">
    <location>
        <begin position="199"/>
        <end position="217"/>
    </location>
</feature>
<proteinExistence type="predicted"/>
<dbReference type="InterPro" id="IPR011701">
    <property type="entry name" value="MFS"/>
</dbReference>
<evidence type="ECO:0000313" key="9">
    <source>
        <dbReference type="Proteomes" id="UP000800040"/>
    </source>
</evidence>
<feature type="domain" description="Major facilitator superfamily (MFS) profile" evidence="7">
    <location>
        <begin position="76"/>
        <end position="570"/>
    </location>
</feature>
<dbReference type="SUPFAM" id="SSF103473">
    <property type="entry name" value="MFS general substrate transporter"/>
    <property type="match status" value="1"/>
</dbReference>
<evidence type="ECO:0000256" key="6">
    <source>
        <dbReference type="SAM" id="Phobius"/>
    </source>
</evidence>
<dbReference type="InterPro" id="IPR020846">
    <property type="entry name" value="MFS_dom"/>
</dbReference>
<evidence type="ECO:0000256" key="4">
    <source>
        <dbReference type="ARBA" id="ARBA00023136"/>
    </source>
</evidence>
<dbReference type="PANTHER" id="PTHR23501">
    <property type="entry name" value="MAJOR FACILITATOR SUPERFAMILY"/>
    <property type="match status" value="1"/>
</dbReference>
<feature type="transmembrane region" description="Helical" evidence="6">
    <location>
        <begin position="142"/>
        <end position="160"/>
    </location>
</feature>
<dbReference type="InterPro" id="IPR036259">
    <property type="entry name" value="MFS_trans_sf"/>
</dbReference>
<name>A0A6A5KED6_9PLEO</name>